<feature type="domain" description="C3H1-type" evidence="3">
    <location>
        <begin position="369"/>
        <end position="395"/>
    </location>
</feature>
<dbReference type="PROSITE" id="PS50103">
    <property type="entry name" value="ZF_C3H1"/>
    <property type="match status" value="1"/>
</dbReference>
<feature type="compositionally biased region" description="Low complexity" evidence="2">
    <location>
        <begin position="329"/>
        <end position="339"/>
    </location>
</feature>
<feature type="zinc finger region" description="C3H1-type" evidence="1">
    <location>
        <begin position="369"/>
        <end position="395"/>
    </location>
</feature>
<dbReference type="OMA" id="HCHQIFL"/>
<feature type="region of interest" description="Disordered" evidence="2">
    <location>
        <begin position="286"/>
        <end position="345"/>
    </location>
</feature>
<keyword evidence="5" id="KW-1185">Reference proteome</keyword>
<evidence type="ECO:0000259" key="3">
    <source>
        <dbReference type="PROSITE" id="PS50103"/>
    </source>
</evidence>
<evidence type="ECO:0000313" key="5">
    <source>
        <dbReference type="Proteomes" id="UP000054383"/>
    </source>
</evidence>
<dbReference type="Proteomes" id="UP000054383">
    <property type="component" value="Unassembled WGS sequence"/>
</dbReference>
<dbReference type="STRING" id="28573.A0A0U1LL49"/>
<dbReference type="GO" id="GO:0008270">
    <property type="term" value="F:zinc ion binding"/>
    <property type="evidence" value="ECO:0007669"/>
    <property type="project" value="UniProtKB-KW"/>
</dbReference>
<dbReference type="InterPro" id="IPR057683">
    <property type="entry name" value="DUF7923"/>
</dbReference>
<gene>
    <name evidence="4" type="ORF">PISL3812_01083</name>
</gene>
<protein>
    <recommendedName>
        <fullName evidence="3">C3H1-type domain-containing protein</fullName>
    </recommendedName>
</protein>
<dbReference type="PANTHER" id="PTHR37543:SF1">
    <property type="entry name" value="CCCH ZINC FINGER DNA BINDING PROTEIN (AFU_ORTHOLOGUE AFUA_5G12760)"/>
    <property type="match status" value="1"/>
</dbReference>
<dbReference type="OrthoDB" id="2270193at2759"/>
<evidence type="ECO:0000256" key="1">
    <source>
        <dbReference type="PROSITE-ProRule" id="PRU00723"/>
    </source>
</evidence>
<keyword evidence="1" id="KW-0862">Zinc</keyword>
<feature type="compositionally biased region" description="Low complexity" evidence="2">
    <location>
        <begin position="290"/>
        <end position="319"/>
    </location>
</feature>
<dbReference type="PANTHER" id="PTHR37543">
    <property type="entry name" value="CCCH ZINC FINGER DNA BINDING PROTEIN (AFU_ORTHOLOGUE AFUA_5G12760)"/>
    <property type="match status" value="1"/>
</dbReference>
<proteinExistence type="predicted"/>
<dbReference type="InterPro" id="IPR057654">
    <property type="entry name" value="Znf-CCCH_tandem"/>
</dbReference>
<evidence type="ECO:0000313" key="4">
    <source>
        <dbReference type="EMBL" id="CRG83728.1"/>
    </source>
</evidence>
<dbReference type="Pfam" id="PF25543">
    <property type="entry name" value="zf-CCCH_tandem"/>
    <property type="match status" value="1"/>
</dbReference>
<dbReference type="AlphaFoldDB" id="A0A0U1LL49"/>
<name>A0A0U1LL49_TALIS</name>
<reference evidence="4 5" key="1">
    <citation type="submission" date="2015-04" db="EMBL/GenBank/DDBJ databases">
        <authorList>
            <person name="Syromyatnikov M.Y."/>
            <person name="Popov V.N."/>
        </authorList>
    </citation>
    <scope>NUCLEOTIDE SEQUENCE [LARGE SCALE GENOMIC DNA]</scope>
    <source>
        <strain evidence="4">WF-38-12</strain>
    </source>
</reference>
<dbReference type="Pfam" id="PF25542">
    <property type="entry name" value="zf-CCCH_12"/>
    <property type="match status" value="1"/>
</dbReference>
<sequence>MILGSHTQALAKRYEHIKLLDQSKNDLIEDLLARVSDLEDAYQQSKLDREREIRFNRDIQLHEMELMNQIQRIRKIMDREPYIIVLLDGYGMIFNDQFLHNGEQGGKDAANQLTTSLNEYVARNLPNVTSPKIVTRVYANVKGLGDACYNAGIVDKPSVVDDFVRGFNESQPLFDFVDIGQGKDRADDKISETIKLNLYNCHCHQIFLGCSQGDEYARLLEETMADAELIGRISLLEGVPFERELDSMKSSYRVTQFPDIFRASKIASSPVAPIKTPLKTHTAMLSPHPASATLTRTSTNTSTSSATPTSASSWASVTALNPGDVSLQPAKPASPAPSSTLTVERNRHGQRIDRMEFKSITKEDLYRVKKMKLCNLHYLLGNCPNTNCYHDHDHKLTKDEKEVLRSVARMTPCHFGMTCDDPKCIYGHRCPQSEVGKKECHWGSNCRFEPSQHGIDLTVVKTTKV</sequence>
<keyword evidence="1" id="KW-0863">Zinc-finger</keyword>
<keyword evidence="1" id="KW-0479">Metal-binding</keyword>
<evidence type="ECO:0000256" key="2">
    <source>
        <dbReference type="SAM" id="MobiDB-lite"/>
    </source>
</evidence>
<dbReference type="InterPro" id="IPR000571">
    <property type="entry name" value="Znf_CCCH"/>
</dbReference>
<organism evidence="4 5">
    <name type="scientific">Talaromyces islandicus</name>
    <name type="common">Penicillium islandicum</name>
    <dbReference type="NCBI Taxonomy" id="28573"/>
    <lineage>
        <taxon>Eukaryota</taxon>
        <taxon>Fungi</taxon>
        <taxon>Dikarya</taxon>
        <taxon>Ascomycota</taxon>
        <taxon>Pezizomycotina</taxon>
        <taxon>Eurotiomycetes</taxon>
        <taxon>Eurotiomycetidae</taxon>
        <taxon>Eurotiales</taxon>
        <taxon>Trichocomaceae</taxon>
        <taxon>Talaromyces</taxon>
        <taxon>Talaromyces sect. Islandici</taxon>
    </lineage>
</organism>
<dbReference type="EMBL" id="CVMT01000001">
    <property type="protein sequence ID" value="CRG83728.1"/>
    <property type="molecule type" value="Genomic_DNA"/>
</dbReference>
<accession>A0A0U1LL49</accession>
<dbReference type="Pfam" id="PF25540">
    <property type="entry name" value="DUF7923"/>
    <property type="match status" value="1"/>
</dbReference>